<dbReference type="Proteomes" id="UP001457282">
    <property type="component" value="Unassembled WGS sequence"/>
</dbReference>
<evidence type="ECO:0000313" key="3">
    <source>
        <dbReference type="EMBL" id="KAK9950219.1"/>
    </source>
</evidence>
<keyword evidence="1" id="KW-0175">Coiled coil</keyword>
<reference evidence="3 4" key="1">
    <citation type="journal article" date="2023" name="G3 (Bethesda)">
        <title>A chromosome-length genome assembly and annotation of blackberry (Rubus argutus, cv. 'Hillquist').</title>
        <authorList>
            <person name="Bruna T."/>
            <person name="Aryal R."/>
            <person name="Dudchenko O."/>
            <person name="Sargent D.J."/>
            <person name="Mead D."/>
            <person name="Buti M."/>
            <person name="Cavallini A."/>
            <person name="Hytonen T."/>
            <person name="Andres J."/>
            <person name="Pham M."/>
            <person name="Weisz D."/>
            <person name="Mascagni F."/>
            <person name="Usai G."/>
            <person name="Natali L."/>
            <person name="Bassil N."/>
            <person name="Fernandez G.E."/>
            <person name="Lomsadze A."/>
            <person name="Armour M."/>
            <person name="Olukolu B."/>
            <person name="Poorten T."/>
            <person name="Britton C."/>
            <person name="Davik J."/>
            <person name="Ashrafi H."/>
            <person name="Aiden E.L."/>
            <person name="Borodovsky M."/>
            <person name="Worthington M."/>
        </authorList>
    </citation>
    <scope>NUCLEOTIDE SEQUENCE [LARGE SCALE GENOMIC DNA]</scope>
    <source>
        <strain evidence="3">PI 553951</strain>
    </source>
</reference>
<evidence type="ECO:0000256" key="2">
    <source>
        <dbReference type="SAM" id="MobiDB-lite"/>
    </source>
</evidence>
<sequence>MDLAQHKHAIQLETKLNQVLEKNKSLEAQLAGALMIKEEAENNGKLALAKLQEGHDKEVEDIQQKHKDSQETEQRNHDSIVKEIKNELELATTELITLKGKLQTRETEVGELKNKLNRKEEELGQVKLKKEKNKSLEAQLAGALMKKEEAENNGKLALAKLQEGHDKEVEDIQQKHKDPLNLHGIKS</sequence>
<feature type="region of interest" description="Disordered" evidence="2">
    <location>
        <begin position="57"/>
        <end position="77"/>
    </location>
</feature>
<keyword evidence="4" id="KW-1185">Reference proteome</keyword>
<dbReference type="AlphaFoldDB" id="A0AAW1YNS0"/>
<feature type="coiled-coil region" evidence="1">
    <location>
        <begin position="81"/>
        <end position="153"/>
    </location>
</feature>
<feature type="region of interest" description="Disordered" evidence="2">
    <location>
        <begin position="167"/>
        <end position="187"/>
    </location>
</feature>
<gene>
    <name evidence="3" type="ORF">M0R45_005720</name>
</gene>
<feature type="coiled-coil region" evidence="1">
    <location>
        <begin position="9"/>
        <end position="43"/>
    </location>
</feature>
<evidence type="ECO:0000256" key="1">
    <source>
        <dbReference type="SAM" id="Coils"/>
    </source>
</evidence>
<organism evidence="3 4">
    <name type="scientific">Rubus argutus</name>
    <name type="common">Southern blackberry</name>
    <dbReference type="NCBI Taxonomy" id="59490"/>
    <lineage>
        <taxon>Eukaryota</taxon>
        <taxon>Viridiplantae</taxon>
        <taxon>Streptophyta</taxon>
        <taxon>Embryophyta</taxon>
        <taxon>Tracheophyta</taxon>
        <taxon>Spermatophyta</taxon>
        <taxon>Magnoliopsida</taxon>
        <taxon>eudicotyledons</taxon>
        <taxon>Gunneridae</taxon>
        <taxon>Pentapetalae</taxon>
        <taxon>rosids</taxon>
        <taxon>fabids</taxon>
        <taxon>Rosales</taxon>
        <taxon>Rosaceae</taxon>
        <taxon>Rosoideae</taxon>
        <taxon>Rosoideae incertae sedis</taxon>
        <taxon>Rubus</taxon>
    </lineage>
</organism>
<comment type="caution">
    <text evidence="3">The sequence shown here is derived from an EMBL/GenBank/DDBJ whole genome shotgun (WGS) entry which is preliminary data.</text>
</comment>
<evidence type="ECO:0000313" key="4">
    <source>
        <dbReference type="Proteomes" id="UP001457282"/>
    </source>
</evidence>
<protein>
    <submittedName>
        <fullName evidence="3">Uncharacterized protein</fullName>
    </submittedName>
</protein>
<accession>A0AAW1YNS0</accession>
<feature type="compositionally biased region" description="Basic and acidic residues" evidence="2">
    <location>
        <begin position="167"/>
        <end position="180"/>
    </location>
</feature>
<dbReference type="EMBL" id="JBEDUW010000001">
    <property type="protein sequence ID" value="KAK9950219.1"/>
    <property type="molecule type" value="Genomic_DNA"/>
</dbReference>
<proteinExistence type="predicted"/>
<name>A0AAW1YNS0_RUBAR</name>